<organism evidence="2 3">
    <name type="scientific">Corynebacterium lemuris</name>
    <dbReference type="NCBI Taxonomy" id="1859292"/>
    <lineage>
        <taxon>Bacteria</taxon>
        <taxon>Bacillati</taxon>
        <taxon>Actinomycetota</taxon>
        <taxon>Actinomycetes</taxon>
        <taxon>Mycobacteriales</taxon>
        <taxon>Corynebacteriaceae</taxon>
        <taxon>Corynebacterium</taxon>
    </lineage>
</organism>
<comment type="caution">
    <text evidence="2">The sequence shown here is derived from an EMBL/GenBank/DDBJ whole genome shotgun (WGS) entry which is preliminary data.</text>
</comment>
<protein>
    <submittedName>
        <fullName evidence="2">PDZ domain-containing protein</fullName>
    </submittedName>
</protein>
<dbReference type="InterPro" id="IPR008269">
    <property type="entry name" value="Lon_proteolytic"/>
</dbReference>
<dbReference type="SUPFAM" id="SSF50156">
    <property type="entry name" value="PDZ domain-like"/>
    <property type="match status" value="1"/>
</dbReference>
<dbReference type="InterPro" id="IPR001478">
    <property type="entry name" value="PDZ"/>
</dbReference>
<dbReference type="PROSITE" id="PS50106">
    <property type="entry name" value="PDZ"/>
    <property type="match status" value="1"/>
</dbReference>
<dbReference type="Proteomes" id="UP001205965">
    <property type="component" value="Unassembled WGS sequence"/>
</dbReference>
<dbReference type="SUPFAM" id="SSF54211">
    <property type="entry name" value="Ribosomal protein S5 domain 2-like"/>
    <property type="match status" value="1"/>
</dbReference>
<dbReference type="RefSeq" id="WP_259426734.1">
    <property type="nucleotide sequence ID" value="NZ_JANWTC010000001.1"/>
</dbReference>
<dbReference type="Pfam" id="PF13180">
    <property type="entry name" value="PDZ_2"/>
    <property type="match status" value="1"/>
</dbReference>
<reference evidence="2 3" key="1">
    <citation type="submission" date="2022-08" db="EMBL/GenBank/DDBJ databases">
        <title>YIM 101645 draft genome.</title>
        <authorList>
            <person name="Chen X."/>
        </authorList>
    </citation>
    <scope>NUCLEOTIDE SEQUENCE [LARGE SCALE GENOMIC DNA]</scope>
    <source>
        <strain evidence="2 3">YIM 101645</strain>
    </source>
</reference>
<feature type="domain" description="PDZ" evidence="1">
    <location>
        <begin position="152"/>
        <end position="208"/>
    </location>
</feature>
<evidence type="ECO:0000259" key="1">
    <source>
        <dbReference type="PROSITE" id="PS50106"/>
    </source>
</evidence>
<dbReference type="InterPro" id="IPR036034">
    <property type="entry name" value="PDZ_sf"/>
</dbReference>
<gene>
    <name evidence="2" type="ORF">NYP18_03335</name>
</gene>
<dbReference type="Pfam" id="PF05362">
    <property type="entry name" value="Lon_C"/>
    <property type="match status" value="1"/>
</dbReference>
<keyword evidence="3" id="KW-1185">Reference proteome</keyword>
<dbReference type="SMART" id="SM00228">
    <property type="entry name" value="PDZ"/>
    <property type="match status" value="1"/>
</dbReference>
<dbReference type="Gene3D" id="2.30.42.10">
    <property type="match status" value="1"/>
</dbReference>
<sequence>MNATPTRASRRIRTLVWGAVPVLLLTALVSMDRIPGTDISLTVPYAAEGPGPMFDTLGAVEGIPVVEIDGAPVDDTTGELRMTTVSVRSNMTLAQALSRWLTTDDTLVPVEQVFPPNMSPEQIEQANRQAFTSSEAAATVAAMNHLGRPVEITVVDVLPDTAAAGRIEAEDVIVAVDGQTVDQPGQVQEIVRAKEPGEPVTLELLRSGAQVSEEIELGANPQNEQMAMLGVLMGSQPTDGVDVNFNLQDIGGPSAGMVFSLAVIDKLSPGELNAGRKVAGTGTISEDGAVGSIGGIEHKVRAAAADGVELFLAPAPNCAEAVSGLGGDNDMVVAKVATLDEAITAMADFGAGRDVETCS</sequence>
<evidence type="ECO:0000313" key="2">
    <source>
        <dbReference type="EMBL" id="MCS5478685.1"/>
    </source>
</evidence>
<name>A0ABT2FV83_9CORY</name>
<accession>A0ABT2FV83</accession>
<dbReference type="InterPro" id="IPR020568">
    <property type="entry name" value="Ribosomal_Su5_D2-typ_SF"/>
</dbReference>
<dbReference type="EMBL" id="JANWTC010000001">
    <property type="protein sequence ID" value="MCS5478685.1"/>
    <property type="molecule type" value="Genomic_DNA"/>
</dbReference>
<dbReference type="Gene3D" id="3.30.230.10">
    <property type="match status" value="1"/>
</dbReference>
<evidence type="ECO:0000313" key="3">
    <source>
        <dbReference type="Proteomes" id="UP001205965"/>
    </source>
</evidence>
<dbReference type="InterPro" id="IPR014721">
    <property type="entry name" value="Ribsml_uS5_D2-typ_fold_subgr"/>
</dbReference>
<proteinExistence type="predicted"/>